<protein>
    <submittedName>
        <fullName evidence="5">Lytic transglycosylase domain-containing protein</fullName>
    </submittedName>
    <submittedName>
        <fullName evidence="4">Soluble lytic murein transglycosylase</fullName>
        <ecNumber evidence="4">4.2.2.-</ecNumber>
    </submittedName>
</protein>
<evidence type="ECO:0000256" key="1">
    <source>
        <dbReference type="ARBA" id="ARBA00007734"/>
    </source>
</evidence>
<comment type="similarity">
    <text evidence="1">Belongs to the transglycosylase Slt family.</text>
</comment>
<dbReference type="PANTHER" id="PTHR37423">
    <property type="entry name" value="SOLUBLE LYTIC MUREIN TRANSGLYCOSYLASE-RELATED"/>
    <property type="match status" value="1"/>
</dbReference>
<comment type="similarity">
    <text evidence="2">Belongs to the virb1 family.</text>
</comment>
<dbReference type="InterPro" id="IPR008258">
    <property type="entry name" value="Transglycosylase_SLT_dom_1"/>
</dbReference>
<evidence type="ECO:0000259" key="3">
    <source>
        <dbReference type="Pfam" id="PF01464"/>
    </source>
</evidence>
<dbReference type="Gene3D" id="1.10.530.10">
    <property type="match status" value="1"/>
</dbReference>
<keyword evidence="7" id="KW-1185">Reference proteome</keyword>
<sequence length="194" mass="20949">MRKAVAGLVIAVVGAGQPVAADVLSTKNRRDLFAAHTRVLDGRAAAQYKNSARLQPQTYGIPSAAGTLPYSGKYRGQYLDMARDAARQHGVPEDLFLRLVQQESNWNPNAKSHKGALGLAQLMPATARALGVNPAVPKQNLDGGARYLARQFRKFGSWRLALAAYNAGPDAVVKHGGVPPYKETQNYVKKIWGS</sequence>
<dbReference type="Proteomes" id="UP000051326">
    <property type="component" value="Unassembled WGS sequence"/>
</dbReference>
<evidence type="ECO:0000313" key="7">
    <source>
        <dbReference type="Proteomes" id="UP001058514"/>
    </source>
</evidence>
<evidence type="ECO:0000313" key="6">
    <source>
        <dbReference type="Proteomes" id="UP000051326"/>
    </source>
</evidence>
<gene>
    <name evidence="4" type="primary">slt_3</name>
    <name evidence="5" type="ORF">K3718_09545</name>
    <name evidence="4" type="ORF">PHA8399_02811</name>
</gene>
<organism evidence="4 6">
    <name type="scientific">Leisingera aquaemixtae</name>
    <dbReference type="NCBI Taxonomy" id="1396826"/>
    <lineage>
        <taxon>Bacteria</taxon>
        <taxon>Pseudomonadati</taxon>
        <taxon>Pseudomonadota</taxon>
        <taxon>Alphaproteobacteria</taxon>
        <taxon>Rhodobacterales</taxon>
        <taxon>Roseobacteraceae</taxon>
        <taxon>Leisingera</taxon>
    </lineage>
</organism>
<dbReference type="GO" id="GO:0016829">
    <property type="term" value="F:lyase activity"/>
    <property type="evidence" value="ECO:0007669"/>
    <property type="project" value="UniProtKB-KW"/>
</dbReference>
<accession>A0A0P1HPR4</accession>
<dbReference type="CDD" id="cd00254">
    <property type="entry name" value="LT-like"/>
    <property type="match status" value="1"/>
</dbReference>
<dbReference type="STRING" id="1396826.PHA8399_02811"/>
<feature type="domain" description="Transglycosylase SLT" evidence="3">
    <location>
        <begin position="81"/>
        <end position="185"/>
    </location>
</feature>
<dbReference type="PANTHER" id="PTHR37423:SF2">
    <property type="entry name" value="MEMBRANE-BOUND LYTIC MUREIN TRANSGLYCOSYLASE C"/>
    <property type="match status" value="1"/>
</dbReference>
<dbReference type="EMBL" id="CYSR01000030">
    <property type="protein sequence ID" value="CUI00676.1"/>
    <property type="molecule type" value="Genomic_DNA"/>
</dbReference>
<name>A0A0P1HPR4_9RHOB</name>
<dbReference type="EC" id="4.2.2.-" evidence="4"/>
<evidence type="ECO:0000313" key="4">
    <source>
        <dbReference type="EMBL" id="CUI00676.1"/>
    </source>
</evidence>
<proteinExistence type="inferred from homology"/>
<keyword evidence="4" id="KW-0456">Lyase</keyword>
<reference evidence="5" key="2">
    <citation type="submission" date="2021-08" db="EMBL/GenBank/DDBJ databases">
        <authorList>
            <person name="Nwanade C."/>
            <person name="Wang M."/>
            <person name="Masoudi A."/>
            <person name="Yu Z."/>
            <person name="Liu J."/>
        </authorList>
    </citation>
    <scope>NUCLEOTIDE SEQUENCE</scope>
    <source>
        <strain evidence="5">S166</strain>
    </source>
</reference>
<dbReference type="InterPro" id="IPR023346">
    <property type="entry name" value="Lysozyme-like_dom_sf"/>
</dbReference>
<evidence type="ECO:0000256" key="2">
    <source>
        <dbReference type="ARBA" id="ARBA00009387"/>
    </source>
</evidence>
<dbReference type="Proteomes" id="UP001058514">
    <property type="component" value="Chromosome"/>
</dbReference>
<dbReference type="AlphaFoldDB" id="A0A0P1HPR4"/>
<reference evidence="4 6" key="1">
    <citation type="submission" date="2015-09" db="EMBL/GenBank/DDBJ databases">
        <authorList>
            <consortium name="Swine Surveillance"/>
        </authorList>
    </citation>
    <scope>NUCLEOTIDE SEQUENCE [LARGE SCALE GENOMIC DNA]</scope>
    <source>
        <strain evidence="4 6">CECT 8399</strain>
    </source>
</reference>
<dbReference type="SUPFAM" id="SSF53955">
    <property type="entry name" value="Lysozyme-like"/>
    <property type="match status" value="1"/>
</dbReference>
<evidence type="ECO:0000313" key="5">
    <source>
        <dbReference type="EMBL" id="UWQ39839.1"/>
    </source>
</evidence>
<dbReference type="EMBL" id="CP081051">
    <property type="protein sequence ID" value="UWQ39839.1"/>
    <property type="molecule type" value="Genomic_DNA"/>
</dbReference>
<dbReference type="Pfam" id="PF01464">
    <property type="entry name" value="SLT"/>
    <property type="match status" value="1"/>
</dbReference>
<dbReference type="RefSeq" id="WP_058286736.1">
    <property type="nucleotide sequence ID" value="NZ_CP081031.1"/>
</dbReference>